<evidence type="ECO:0000256" key="1">
    <source>
        <dbReference type="ARBA" id="ARBA00005695"/>
    </source>
</evidence>
<dbReference type="STRING" id="673521.SAMN05660991_03860"/>
<dbReference type="Proteomes" id="UP000198960">
    <property type="component" value="Unassembled WGS sequence"/>
</dbReference>
<dbReference type="GO" id="GO:0015833">
    <property type="term" value="P:peptide transport"/>
    <property type="evidence" value="ECO:0007669"/>
    <property type="project" value="TreeGrafter"/>
</dbReference>
<dbReference type="SUPFAM" id="SSF53850">
    <property type="entry name" value="Periplasmic binding protein-like II"/>
    <property type="match status" value="1"/>
</dbReference>
<dbReference type="InterPro" id="IPR030678">
    <property type="entry name" value="Peptide/Ni-bd"/>
</dbReference>
<dbReference type="EMBL" id="FOEE01000014">
    <property type="protein sequence ID" value="SEP19933.1"/>
    <property type="molecule type" value="Genomic_DNA"/>
</dbReference>
<dbReference type="OrthoDB" id="9801912at2"/>
<comment type="similarity">
    <text evidence="1">Belongs to the bacterial solute-binding protein 5 family.</text>
</comment>
<dbReference type="PROSITE" id="PS51257">
    <property type="entry name" value="PROKAR_LIPOPROTEIN"/>
    <property type="match status" value="1"/>
</dbReference>
<evidence type="ECO:0000259" key="5">
    <source>
        <dbReference type="Pfam" id="PF00496"/>
    </source>
</evidence>
<dbReference type="PANTHER" id="PTHR30290:SF9">
    <property type="entry name" value="OLIGOPEPTIDE-BINDING PROTEIN APPA"/>
    <property type="match status" value="1"/>
</dbReference>
<dbReference type="RefSeq" id="WP_091947403.1">
    <property type="nucleotide sequence ID" value="NZ_FOEE01000014.1"/>
</dbReference>
<feature type="domain" description="Solute-binding protein family 5" evidence="5">
    <location>
        <begin position="89"/>
        <end position="442"/>
    </location>
</feature>
<evidence type="ECO:0000256" key="4">
    <source>
        <dbReference type="SAM" id="SignalP"/>
    </source>
</evidence>
<evidence type="ECO:0000256" key="3">
    <source>
        <dbReference type="ARBA" id="ARBA00022729"/>
    </source>
</evidence>
<dbReference type="GO" id="GO:1904680">
    <property type="term" value="F:peptide transmembrane transporter activity"/>
    <property type="evidence" value="ECO:0007669"/>
    <property type="project" value="TreeGrafter"/>
</dbReference>
<dbReference type="PIRSF" id="PIRSF002741">
    <property type="entry name" value="MppA"/>
    <property type="match status" value="1"/>
</dbReference>
<dbReference type="InterPro" id="IPR039424">
    <property type="entry name" value="SBP_5"/>
</dbReference>
<feature type="chain" id="PRO_5038705561" evidence="4">
    <location>
        <begin position="24"/>
        <end position="524"/>
    </location>
</feature>
<evidence type="ECO:0000256" key="2">
    <source>
        <dbReference type="ARBA" id="ARBA00022448"/>
    </source>
</evidence>
<dbReference type="GO" id="GO:0043190">
    <property type="term" value="C:ATP-binding cassette (ABC) transporter complex"/>
    <property type="evidence" value="ECO:0007669"/>
    <property type="project" value="InterPro"/>
</dbReference>
<dbReference type="GO" id="GO:0042597">
    <property type="term" value="C:periplasmic space"/>
    <property type="evidence" value="ECO:0007669"/>
    <property type="project" value="UniProtKB-ARBA"/>
</dbReference>
<keyword evidence="3 4" id="KW-0732">Signal</keyword>
<keyword evidence="2" id="KW-0813">Transport</keyword>
<proteinExistence type="inferred from homology"/>
<dbReference type="Pfam" id="PF00496">
    <property type="entry name" value="SBP_bac_5"/>
    <property type="match status" value="1"/>
</dbReference>
<dbReference type="Gene3D" id="3.10.105.10">
    <property type="entry name" value="Dipeptide-binding Protein, Domain 3"/>
    <property type="match status" value="1"/>
</dbReference>
<organism evidence="6 7">
    <name type="scientific">Trujillonella endophytica</name>
    <dbReference type="NCBI Taxonomy" id="673521"/>
    <lineage>
        <taxon>Bacteria</taxon>
        <taxon>Bacillati</taxon>
        <taxon>Actinomycetota</taxon>
        <taxon>Actinomycetes</taxon>
        <taxon>Geodermatophilales</taxon>
        <taxon>Geodermatophilaceae</taxon>
        <taxon>Trujillonella</taxon>
    </lineage>
</organism>
<protein>
    <submittedName>
        <fullName evidence="6">Peptide/nickel transport system substrate-binding protein</fullName>
    </submittedName>
</protein>
<dbReference type="InterPro" id="IPR000914">
    <property type="entry name" value="SBP_5_dom"/>
</dbReference>
<gene>
    <name evidence="6" type="ORF">SAMN05660991_03860</name>
</gene>
<dbReference type="AlphaFoldDB" id="A0A1H8VXD4"/>
<feature type="signal peptide" evidence="4">
    <location>
        <begin position="1"/>
        <end position="23"/>
    </location>
</feature>
<reference evidence="7" key="1">
    <citation type="submission" date="2016-10" db="EMBL/GenBank/DDBJ databases">
        <authorList>
            <person name="Varghese N."/>
            <person name="Submissions S."/>
        </authorList>
    </citation>
    <scope>NUCLEOTIDE SEQUENCE [LARGE SCALE GENOMIC DNA]</scope>
    <source>
        <strain evidence="7">DSM 45413</strain>
    </source>
</reference>
<dbReference type="Gene3D" id="3.40.190.10">
    <property type="entry name" value="Periplasmic binding protein-like II"/>
    <property type="match status" value="1"/>
</dbReference>
<sequence length="524" mass="55209">MHRRWHRPLALLAAAALALSACGGGNDDEGGSAGAPVGDPVAGGTAMIGLVSEPRTLDPAFLGNNLTTNSLVGSALFGALFTQDPVTGELSPSMAESLETTDGGSTYRMTLREGLTFSDGSPLDAEAVRANWARAKDIGLRAPVLAVGLSLGDLTAVDALTFEFTLNRPTPNFGGAITTSALNWIGSPAALTQGQAAFDANPIGAGPFVLENWTRGGELRLVRNDAYWDAPKPYLDGLTLSVANDADQRYNGLQSGATDAILNGSTQITARAEEAGFGIAAENTPNGGTEFLFNTTVAPFDDARAREAVYKAIDLEAVSQAVWEGQATVPTSWFGEDSPFHTGDHLPGPDPERAEELFAELAAEGTPVSFSIVTFPTPDSTGIAQAFQTQLSAYDDVTVEIDNRDFAGATGALTGKSHQAITAGVQFVDPEPQWWAHLHSSSFSNYSGIEDAELDEALDAARAATDEAERRDAYQRAEERTAEIYPVLLVAVTEETVITREDRLQGVVVSGAGTVLVDGMWLNE</sequence>
<dbReference type="CDD" id="cd00995">
    <property type="entry name" value="PBP2_NikA_DppA_OppA_like"/>
    <property type="match status" value="1"/>
</dbReference>
<dbReference type="PANTHER" id="PTHR30290">
    <property type="entry name" value="PERIPLASMIC BINDING COMPONENT OF ABC TRANSPORTER"/>
    <property type="match status" value="1"/>
</dbReference>
<name>A0A1H8VXD4_9ACTN</name>
<accession>A0A1H8VXD4</accession>
<keyword evidence="7" id="KW-1185">Reference proteome</keyword>
<evidence type="ECO:0000313" key="6">
    <source>
        <dbReference type="EMBL" id="SEP19933.1"/>
    </source>
</evidence>
<evidence type="ECO:0000313" key="7">
    <source>
        <dbReference type="Proteomes" id="UP000198960"/>
    </source>
</evidence>